<dbReference type="SUPFAM" id="SSF53187">
    <property type="entry name" value="Zn-dependent exopeptidases"/>
    <property type="match status" value="1"/>
</dbReference>
<dbReference type="PANTHER" id="PTHR12756">
    <property type="entry name" value="CYTOSOLIC CARBOXYPEPTIDASE"/>
    <property type="match status" value="1"/>
</dbReference>
<dbReference type="InterPro" id="IPR040626">
    <property type="entry name" value="Pepdidase_M14_N"/>
</dbReference>
<feature type="domain" description="Peptidase M14" evidence="3">
    <location>
        <begin position="112"/>
        <end position="401"/>
    </location>
</feature>
<dbReference type="PANTHER" id="PTHR12756:SF11">
    <property type="entry name" value="CYTOSOLIC CARBOXYPEPTIDASE 1"/>
    <property type="match status" value="1"/>
</dbReference>
<evidence type="ECO:0000313" key="5">
    <source>
        <dbReference type="Proteomes" id="UP000826462"/>
    </source>
</evidence>
<comment type="similarity">
    <text evidence="2">Belongs to the peptidase M14 family.</text>
</comment>
<dbReference type="CDD" id="cd06234">
    <property type="entry name" value="M14_PaCCP-like"/>
    <property type="match status" value="1"/>
</dbReference>
<evidence type="ECO:0000256" key="2">
    <source>
        <dbReference type="PROSITE-ProRule" id="PRU01379"/>
    </source>
</evidence>
<dbReference type="Proteomes" id="UP000826462">
    <property type="component" value="Chromosome 1"/>
</dbReference>
<name>A0ABX8UMW8_9BURK</name>
<dbReference type="Gene3D" id="3.40.630.10">
    <property type="entry name" value="Zn peptidases"/>
    <property type="match status" value="1"/>
</dbReference>
<dbReference type="SMART" id="SM00631">
    <property type="entry name" value="Zn_pept"/>
    <property type="match status" value="1"/>
</dbReference>
<dbReference type="PROSITE" id="PS52035">
    <property type="entry name" value="PEPTIDASE_M14"/>
    <property type="match status" value="1"/>
</dbReference>
<dbReference type="Pfam" id="PF00246">
    <property type="entry name" value="Peptidase_M14"/>
    <property type="match status" value="1"/>
</dbReference>
<dbReference type="EMBL" id="CP080095">
    <property type="protein sequence ID" value="QYD70319.1"/>
    <property type="molecule type" value="Genomic_DNA"/>
</dbReference>
<accession>A0ABX8UMW8</accession>
<organism evidence="4 5">
    <name type="scientific">Paraburkholderia edwinii</name>
    <dbReference type="NCBI Taxonomy" id="2861782"/>
    <lineage>
        <taxon>Bacteria</taxon>
        <taxon>Pseudomonadati</taxon>
        <taxon>Pseudomonadota</taxon>
        <taxon>Betaproteobacteria</taxon>
        <taxon>Burkholderiales</taxon>
        <taxon>Burkholderiaceae</taxon>
        <taxon>Paraburkholderia</taxon>
    </lineage>
</organism>
<dbReference type="Gene3D" id="2.60.40.3120">
    <property type="match status" value="1"/>
</dbReference>
<keyword evidence="5" id="KW-1185">Reference proteome</keyword>
<gene>
    <name evidence="4" type="ORF">KZJ38_08490</name>
</gene>
<sequence length="424" mass="47414">MTLSITSNFDAGAIEVLSCEHADDIRLRVRRDSHAEFAQWFYFRLSGARGERCVMKFENAGECAFAEGWRNYHAMASYDRVNWFRVPTTYDGRVLTIDHTPEFDRIYYAYFEPYSEERHAEFLGAVQQMPHATLTELGKSVEGRPVSMLTLGTPESDDAAAVFAAANAGAGVGSGAGARAKKKRIWIIARQHPGETMAEWFVEGLVKRLAGWGDWAGDPVARKLYDHAVFHIVPNMNPDGSVRGNLRTNAVGANLNREWMEPDAARSPEVLVVRDAIRATGCDLFFDIHGDEVLPYVFVAGSEMLPGFTERQAREQTAFIEAFKQASPDFQDKYGYESSKYRQDALRLASKFIGNEFGCLSLTLEMPFKDNANLPDERVGWNGERSAALGAAMLHAILRHVEAFASQRISAGRRPLFTPARPRE</sequence>
<feature type="active site" description="Proton donor/acceptor" evidence="2">
    <location>
        <position position="365"/>
    </location>
</feature>
<dbReference type="InterPro" id="IPR000834">
    <property type="entry name" value="Peptidase_M14"/>
</dbReference>
<proteinExistence type="inferred from homology"/>
<dbReference type="Pfam" id="PF18027">
    <property type="entry name" value="Pepdidase_M14_N"/>
    <property type="match status" value="1"/>
</dbReference>
<evidence type="ECO:0000256" key="1">
    <source>
        <dbReference type="ARBA" id="ARBA00001947"/>
    </source>
</evidence>
<reference evidence="4 5" key="1">
    <citation type="submission" date="2021-07" db="EMBL/GenBank/DDBJ databases">
        <title>Paraburkholderia edwinii protects Aspergillus sp. from phenazines by acting as a toxin sponge.</title>
        <authorList>
            <person name="Dahlstrom K.M."/>
            <person name="Newman D.K."/>
        </authorList>
    </citation>
    <scope>NUCLEOTIDE SEQUENCE [LARGE SCALE GENOMIC DNA]</scope>
    <source>
        <strain evidence="4 5">Pe01</strain>
    </source>
</reference>
<comment type="cofactor">
    <cofactor evidence="1">
        <name>Zn(2+)</name>
        <dbReference type="ChEBI" id="CHEBI:29105"/>
    </cofactor>
</comment>
<evidence type="ECO:0000259" key="3">
    <source>
        <dbReference type="PROSITE" id="PS52035"/>
    </source>
</evidence>
<protein>
    <recommendedName>
        <fullName evidence="3">Peptidase M14 domain-containing protein</fullName>
    </recommendedName>
</protein>
<evidence type="ECO:0000313" key="4">
    <source>
        <dbReference type="EMBL" id="QYD70319.1"/>
    </source>
</evidence>
<dbReference type="InterPro" id="IPR050821">
    <property type="entry name" value="Cytosolic_carboxypeptidase"/>
</dbReference>